<feature type="domain" description="Bacterial bifunctional deaminase-reductase C-terminal" evidence="1">
    <location>
        <begin position="2"/>
        <end position="170"/>
    </location>
</feature>
<sequence length="188" mass="21353">MRKLIAAMNMTLDGFCDHTSGIPDEAIHQHYADLLNQSGTALYGRITYQLMEYWRPILENPTGNKFMDEFAVAIDRIPKIVFSHTLKNVDWKSAKLAHHGLKEEVLALKQQTDKDILVCSPSLIVALTELNLIDEYQLCIHPVIAGKGLPLFKNIHEKIMLKLIKTKTFDFGGIILYYEPKRSAKAQS</sequence>
<evidence type="ECO:0000313" key="3">
    <source>
        <dbReference type="Proteomes" id="UP001165460"/>
    </source>
</evidence>
<protein>
    <submittedName>
        <fullName evidence="2">Dihydrofolate reductase family protein</fullName>
    </submittedName>
</protein>
<evidence type="ECO:0000313" key="2">
    <source>
        <dbReference type="EMBL" id="MCJ0743313.1"/>
    </source>
</evidence>
<comment type="caution">
    <text evidence="2">The sequence shown here is derived from an EMBL/GenBank/DDBJ whole genome shotgun (WGS) entry which is preliminary data.</text>
</comment>
<dbReference type="Gene3D" id="3.40.430.10">
    <property type="entry name" value="Dihydrofolate Reductase, subunit A"/>
    <property type="match status" value="1"/>
</dbReference>
<dbReference type="PANTHER" id="PTHR38011:SF11">
    <property type="entry name" value="2,5-DIAMINO-6-RIBOSYLAMINO-4(3H)-PYRIMIDINONE 5'-PHOSPHATE REDUCTASE"/>
    <property type="match status" value="1"/>
</dbReference>
<accession>A0ABS9ZYD2</accession>
<dbReference type="Proteomes" id="UP001165460">
    <property type="component" value="Unassembled WGS sequence"/>
</dbReference>
<dbReference type="PANTHER" id="PTHR38011">
    <property type="entry name" value="DIHYDROFOLATE REDUCTASE FAMILY PROTEIN (AFU_ORTHOLOGUE AFUA_8G06820)"/>
    <property type="match status" value="1"/>
</dbReference>
<dbReference type="RefSeq" id="WP_243362451.1">
    <property type="nucleotide sequence ID" value="NZ_JALGBH010000002.1"/>
</dbReference>
<keyword evidence="3" id="KW-1185">Reference proteome</keyword>
<gene>
    <name evidence="2" type="ORF">MMF97_11360</name>
</gene>
<dbReference type="Pfam" id="PF01872">
    <property type="entry name" value="RibD_C"/>
    <property type="match status" value="1"/>
</dbReference>
<dbReference type="InterPro" id="IPR002734">
    <property type="entry name" value="RibDG_C"/>
</dbReference>
<name>A0ABS9ZYD2_9SPHI</name>
<organism evidence="2 3">
    <name type="scientific">Pedobacter montanisoli</name>
    <dbReference type="NCBI Taxonomy" id="2923277"/>
    <lineage>
        <taxon>Bacteria</taxon>
        <taxon>Pseudomonadati</taxon>
        <taxon>Bacteroidota</taxon>
        <taxon>Sphingobacteriia</taxon>
        <taxon>Sphingobacteriales</taxon>
        <taxon>Sphingobacteriaceae</taxon>
        <taxon>Pedobacter</taxon>
    </lineage>
</organism>
<proteinExistence type="predicted"/>
<reference evidence="2" key="1">
    <citation type="submission" date="2022-03" db="EMBL/GenBank/DDBJ databases">
        <authorList>
            <person name="Woo C.Y."/>
        </authorList>
    </citation>
    <scope>NUCLEOTIDE SEQUENCE</scope>
    <source>
        <strain evidence="2">CYS-01</strain>
    </source>
</reference>
<dbReference type="InterPro" id="IPR024072">
    <property type="entry name" value="DHFR-like_dom_sf"/>
</dbReference>
<dbReference type="InterPro" id="IPR050765">
    <property type="entry name" value="Riboflavin_Biosynth_HTPR"/>
</dbReference>
<dbReference type="SUPFAM" id="SSF53597">
    <property type="entry name" value="Dihydrofolate reductase-like"/>
    <property type="match status" value="1"/>
</dbReference>
<dbReference type="EMBL" id="JALGBH010000002">
    <property type="protein sequence ID" value="MCJ0743313.1"/>
    <property type="molecule type" value="Genomic_DNA"/>
</dbReference>
<evidence type="ECO:0000259" key="1">
    <source>
        <dbReference type="Pfam" id="PF01872"/>
    </source>
</evidence>